<evidence type="ECO:0000256" key="1">
    <source>
        <dbReference type="SAM" id="Phobius"/>
    </source>
</evidence>
<reference evidence="2" key="2">
    <citation type="journal article" date="2021" name="Microbiome">
        <title>Successional dynamics and alternative stable states in a saline activated sludge microbial community over 9 years.</title>
        <authorList>
            <person name="Wang Y."/>
            <person name="Ye J."/>
            <person name="Ju F."/>
            <person name="Liu L."/>
            <person name="Boyd J.A."/>
            <person name="Deng Y."/>
            <person name="Parks D.H."/>
            <person name="Jiang X."/>
            <person name="Yin X."/>
            <person name="Woodcroft B.J."/>
            <person name="Tyson G.W."/>
            <person name="Hugenholtz P."/>
            <person name="Polz M.F."/>
            <person name="Zhang T."/>
        </authorList>
    </citation>
    <scope>NUCLEOTIDE SEQUENCE</scope>
    <source>
        <strain evidence="2">HKST-UBA12</strain>
    </source>
</reference>
<proteinExistence type="predicted"/>
<dbReference type="EMBL" id="JAGQLI010000103">
    <property type="protein sequence ID" value="MCA9379175.1"/>
    <property type="molecule type" value="Genomic_DNA"/>
</dbReference>
<dbReference type="Proteomes" id="UP000760819">
    <property type="component" value="Unassembled WGS sequence"/>
</dbReference>
<keyword evidence="1" id="KW-0472">Membrane</keyword>
<keyword evidence="1" id="KW-0812">Transmembrane</keyword>
<keyword evidence="1" id="KW-1133">Transmembrane helix</keyword>
<sequence length="90" mass="9581">MCRKVLQFFVGFLLIVLIALATVLTILFVTFTSSDTYTTALADADVYTQLADSLQTSLTSYMTGGESADGGVQGDFFGGLPELISDQINA</sequence>
<reference evidence="2" key="1">
    <citation type="submission" date="2020-04" db="EMBL/GenBank/DDBJ databases">
        <authorList>
            <person name="Zhang T."/>
        </authorList>
    </citation>
    <scope>NUCLEOTIDE SEQUENCE</scope>
    <source>
        <strain evidence="2">HKST-UBA12</strain>
    </source>
</reference>
<comment type="caution">
    <text evidence="2">The sequence shown here is derived from an EMBL/GenBank/DDBJ whole genome shotgun (WGS) entry which is preliminary data.</text>
</comment>
<accession>A0A955L0G8</accession>
<protein>
    <submittedName>
        <fullName evidence="2">Uncharacterized protein</fullName>
    </submittedName>
</protein>
<feature type="non-terminal residue" evidence="2">
    <location>
        <position position="90"/>
    </location>
</feature>
<evidence type="ECO:0000313" key="2">
    <source>
        <dbReference type="EMBL" id="MCA9379175.1"/>
    </source>
</evidence>
<name>A0A955L0G8_9BACT</name>
<feature type="transmembrane region" description="Helical" evidence="1">
    <location>
        <begin position="6"/>
        <end position="31"/>
    </location>
</feature>
<dbReference type="AlphaFoldDB" id="A0A955L0G8"/>
<evidence type="ECO:0000313" key="3">
    <source>
        <dbReference type="Proteomes" id="UP000760819"/>
    </source>
</evidence>
<organism evidence="2 3">
    <name type="scientific">Candidatus Dojkabacteria bacterium</name>
    <dbReference type="NCBI Taxonomy" id="2099670"/>
    <lineage>
        <taxon>Bacteria</taxon>
        <taxon>Candidatus Dojkabacteria</taxon>
    </lineage>
</organism>
<gene>
    <name evidence="2" type="ORF">KC640_01990</name>
</gene>